<gene>
    <name evidence="4" type="ORF">E3D00_00190</name>
</gene>
<dbReference type="InterPro" id="IPR025194">
    <property type="entry name" value="RodZ-like_C"/>
</dbReference>
<keyword evidence="2" id="KW-0472">Membrane</keyword>
<dbReference type="GO" id="GO:0003677">
    <property type="term" value="F:DNA binding"/>
    <property type="evidence" value="ECO:0007669"/>
    <property type="project" value="InterPro"/>
</dbReference>
<dbReference type="Proteomes" id="UP000316313">
    <property type="component" value="Chromosome"/>
</dbReference>
<keyword evidence="2" id="KW-0812">Transmembrane</keyword>
<protein>
    <submittedName>
        <fullName evidence="4">Helix-turn-helix domain-containing protein</fullName>
    </submittedName>
</protein>
<dbReference type="RefSeq" id="WP_141458849.1">
    <property type="nucleotide sequence ID" value="NZ_CP038141.1"/>
</dbReference>
<dbReference type="InterPro" id="IPR050400">
    <property type="entry name" value="Bact_Cytoskel_RodZ"/>
</dbReference>
<dbReference type="Gene3D" id="1.10.260.40">
    <property type="entry name" value="lambda repressor-like DNA-binding domains"/>
    <property type="match status" value="1"/>
</dbReference>
<feature type="compositionally biased region" description="Basic residues" evidence="1">
    <location>
        <begin position="394"/>
        <end position="404"/>
    </location>
</feature>
<feature type="transmembrane region" description="Helical" evidence="2">
    <location>
        <begin position="115"/>
        <end position="136"/>
    </location>
</feature>
<organism evidence="4 5">
    <name type="scientific">Swingsia samuiensis</name>
    <dbReference type="NCBI Taxonomy" id="1293412"/>
    <lineage>
        <taxon>Bacteria</taxon>
        <taxon>Pseudomonadati</taxon>
        <taxon>Pseudomonadota</taxon>
        <taxon>Alphaproteobacteria</taxon>
        <taxon>Acetobacterales</taxon>
        <taxon>Acetobacteraceae</taxon>
        <taxon>Swingsia</taxon>
    </lineage>
</organism>
<dbReference type="Pfam" id="PF13413">
    <property type="entry name" value="HTH_25"/>
    <property type="match status" value="1"/>
</dbReference>
<dbReference type="PANTHER" id="PTHR34475">
    <property type="match status" value="1"/>
</dbReference>
<feature type="domain" description="Cytoskeleton protein RodZ-like C-terminal" evidence="3">
    <location>
        <begin position="264"/>
        <end position="330"/>
    </location>
</feature>
<keyword evidence="2" id="KW-1133">Transmembrane helix</keyword>
<evidence type="ECO:0000259" key="3">
    <source>
        <dbReference type="Pfam" id="PF13464"/>
    </source>
</evidence>
<name>A0A4Y6UF52_9PROT</name>
<dbReference type="Pfam" id="PF13464">
    <property type="entry name" value="RodZ_C"/>
    <property type="match status" value="1"/>
</dbReference>
<proteinExistence type="predicted"/>
<feature type="compositionally biased region" description="Basic and acidic residues" evidence="1">
    <location>
        <begin position="238"/>
        <end position="253"/>
    </location>
</feature>
<evidence type="ECO:0000256" key="1">
    <source>
        <dbReference type="SAM" id="MobiDB-lite"/>
    </source>
</evidence>
<feature type="region of interest" description="Disordered" evidence="1">
    <location>
        <begin position="155"/>
        <end position="259"/>
    </location>
</feature>
<dbReference type="InterPro" id="IPR010982">
    <property type="entry name" value="Lambda_DNA-bd_dom_sf"/>
</dbReference>
<sequence>MSPRLSSRKAAATRPEGPSVGAILRARRKELEWQIDDVAQWLRIRPKLLLALEDDNAAALPGTAYAIGFLRSYAEAMQLDADSLVEQYRRSARNFVSRKTELIFPQPEGERGLPIGLLIGVGLAFVVGSYVLWYHYSLHDVQAERHIPAVTELTSGAATPETTSPQVASVMPGHAPEPLPKETVLEPKPEEKNDSFESPFSASETPQSSAPITDNQLLQQSQQDAEVAEKPSVPVPPSDHKDQDDLKPAENKPDIPNNSVTVHTVSSVWIQIKDKTGHVVVSRVMGAGESWQGLEDAAPFKMSFGNAGGVVLSTNGGVSAPLGRQGEVRRNVEITADSIRSGAFGTGALPTDEHKNLPQNLLPTEDNQSTNHSSVGNGNSEDQPQTKDTPSPRPKPKPPVRKHKSSDISADDLNARQLDQATTTH</sequence>
<evidence type="ECO:0000256" key="2">
    <source>
        <dbReference type="SAM" id="Phobius"/>
    </source>
</evidence>
<keyword evidence="5" id="KW-1185">Reference proteome</keyword>
<feature type="compositionally biased region" description="Polar residues" evidence="1">
    <location>
        <begin position="155"/>
        <end position="167"/>
    </location>
</feature>
<feature type="compositionally biased region" description="Basic and acidic residues" evidence="1">
    <location>
        <begin position="179"/>
        <end position="195"/>
    </location>
</feature>
<accession>A0A4Y6UF52</accession>
<evidence type="ECO:0000313" key="5">
    <source>
        <dbReference type="Proteomes" id="UP000316313"/>
    </source>
</evidence>
<dbReference type="EMBL" id="CP038141">
    <property type="protein sequence ID" value="QDH16162.1"/>
    <property type="molecule type" value="Genomic_DNA"/>
</dbReference>
<feature type="compositionally biased region" description="Polar residues" evidence="1">
    <location>
        <begin position="357"/>
        <end position="389"/>
    </location>
</feature>
<evidence type="ECO:0000313" key="4">
    <source>
        <dbReference type="EMBL" id="QDH16162.1"/>
    </source>
</evidence>
<feature type="compositionally biased region" description="Polar residues" evidence="1">
    <location>
        <begin position="196"/>
        <end position="224"/>
    </location>
</feature>
<dbReference type="OrthoDB" id="9790252at2"/>
<reference evidence="4 5" key="1">
    <citation type="submission" date="2019-03" db="EMBL/GenBank/DDBJ databases">
        <title>The complete genome sequence of Swingsia samuiensis NBRC107927(T).</title>
        <authorList>
            <person name="Chua K.-O."/>
            <person name="Chan K.-G."/>
            <person name="See-Too W.-S."/>
        </authorList>
    </citation>
    <scope>NUCLEOTIDE SEQUENCE [LARGE SCALE GENOMIC DNA]</scope>
    <source>
        <strain evidence="4 5">AH83</strain>
    </source>
</reference>
<dbReference type="PANTHER" id="PTHR34475:SF1">
    <property type="entry name" value="CYTOSKELETON PROTEIN RODZ"/>
    <property type="match status" value="1"/>
</dbReference>
<dbReference type="KEGG" id="ssam:E3D00_00190"/>
<dbReference type="AlphaFoldDB" id="A0A4Y6UF52"/>
<feature type="region of interest" description="Disordered" evidence="1">
    <location>
        <begin position="342"/>
        <end position="425"/>
    </location>
</feature>